<dbReference type="InterPro" id="IPR011993">
    <property type="entry name" value="PH-like_dom_sf"/>
</dbReference>
<comment type="subcellular location">
    <subcellularLocation>
        <location evidence="1">Cytoplasm</location>
    </subcellularLocation>
</comment>
<dbReference type="GO" id="GO:0008047">
    <property type="term" value="F:enzyme activator activity"/>
    <property type="evidence" value="ECO:0007669"/>
    <property type="project" value="InterPro"/>
</dbReference>
<evidence type="ECO:0000313" key="5">
    <source>
        <dbReference type="EMBL" id="EPZ36249.1"/>
    </source>
</evidence>
<organism evidence="5 6">
    <name type="scientific">Rozella allomycis (strain CSF55)</name>
    <dbReference type="NCBI Taxonomy" id="988480"/>
    <lineage>
        <taxon>Eukaryota</taxon>
        <taxon>Fungi</taxon>
        <taxon>Fungi incertae sedis</taxon>
        <taxon>Cryptomycota</taxon>
        <taxon>Cryptomycota incertae sedis</taxon>
        <taxon>Rozella</taxon>
    </lineage>
</organism>
<evidence type="ECO:0000256" key="1">
    <source>
        <dbReference type="ARBA" id="ARBA00004496"/>
    </source>
</evidence>
<gene>
    <name evidence="5" type="ORF">O9G_004231</name>
</gene>
<evidence type="ECO:0000256" key="4">
    <source>
        <dbReference type="SAM" id="MobiDB-lite"/>
    </source>
</evidence>
<evidence type="ECO:0000256" key="3">
    <source>
        <dbReference type="ARBA" id="ARBA00022490"/>
    </source>
</evidence>
<name>A0A075B103_ROZAC</name>
<keyword evidence="3" id="KW-0963">Cytoplasm</keyword>
<dbReference type="GO" id="GO:0000290">
    <property type="term" value="P:deadenylation-dependent decapping of nuclear-transcribed mRNA"/>
    <property type="evidence" value="ECO:0007669"/>
    <property type="project" value="InterPro"/>
</dbReference>
<keyword evidence="6" id="KW-1185">Reference proteome</keyword>
<dbReference type="HOGENOM" id="CLU_973720_0_0_1"/>
<dbReference type="InterPro" id="IPR010334">
    <property type="entry name" value="Dcp1"/>
</dbReference>
<sequence length="286" mass="32128">MKSTKEIKEKALQINMKVLKRYDDEAAEIIDMSSHVVLYQFDEDASTWILKALYLFIDELNITNFKGTFSSQIDLQLTDAYIIFRSQNGMFSMLATEIKPQTPTKSIFSGDVAKGPPIFSQKSPQLARANHSNVMTTPKGVNCASNDLEELFRRAALRNEKARSVITPGRDLKTVEPISDLPLNNRGIVSATRNPPSALESSETDSDVSDNSITDVSQTKRRITRRKGNRPIAKLLQSTSLPVEHLIKHSESSATLTKEEFKKRIIDLINVITQLRINIVRSDCCK</sequence>
<dbReference type="Pfam" id="PF06058">
    <property type="entry name" value="DCP1"/>
    <property type="match status" value="1"/>
</dbReference>
<protein>
    <submittedName>
        <fullName evidence="5">Uncharacterized protein</fullName>
    </submittedName>
</protein>
<dbReference type="EMBL" id="KE560613">
    <property type="protein sequence ID" value="EPZ36249.1"/>
    <property type="molecule type" value="Genomic_DNA"/>
</dbReference>
<accession>A0A075B103</accession>
<feature type="compositionally biased region" description="Basic residues" evidence="4">
    <location>
        <begin position="219"/>
        <end position="229"/>
    </location>
</feature>
<dbReference type="OrthoDB" id="440673at2759"/>
<dbReference type="Gene3D" id="2.30.29.30">
    <property type="entry name" value="Pleckstrin-homology domain (PH domain)/Phosphotyrosine-binding domain (PTB)"/>
    <property type="match status" value="1"/>
</dbReference>
<evidence type="ECO:0000256" key="2">
    <source>
        <dbReference type="ARBA" id="ARBA00008778"/>
    </source>
</evidence>
<evidence type="ECO:0000313" key="6">
    <source>
        <dbReference type="Proteomes" id="UP000030755"/>
    </source>
</evidence>
<reference evidence="5 6" key="1">
    <citation type="journal article" date="2013" name="Curr. Biol.">
        <title>Shared signatures of parasitism and phylogenomics unite Cryptomycota and microsporidia.</title>
        <authorList>
            <person name="James T.Y."/>
            <person name="Pelin A."/>
            <person name="Bonen L."/>
            <person name="Ahrendt S."/>
            <person name="Sain D."/>
            <person name="Corradi N."/>
            <person name="Stajich J.E."/>
        </authorList>
    </citation>
    <scope>NUCLEOTIDE SEQUENCE [LARGE SCALE GENOMIC DNA]</scope>
    <source>
        <strain evidence="5 6">CSF55</strain>
    </source>
</reference>
<feature type="region of interest" description="Disordered" evidence="4">
    <location>
        <begin position="185"/>
        <end position="230"/>
    </location>
</feature>
<comment type="similarity">
    <text evidence="2">Belongs to the DCP1 family.</text>
</comment>
<dbReference type="GO" id="GO:0005737">
    <property type="term" value="C:cytoplasm"/>
    <property type="evidence" value="ECO:0007669"/>
    <property type="project" value="UniProtKB-SubCell"/>
</dbReference>
<dbReference type="AlphaFoldDB" id="A0A075B103"/>
<dbReference type="SUPFAM" id="SSF50729">
    <property type="entry name" value="PH domain-like"/>
    <property type="match status" value="1"/>
</dbReference>
<proteinExistence type="inferred from homology"/>
<feature type="compositionally biased region" description="Polar residues" evidence="4">
    <location>
        <begin position="191"/>
        <end position="201"/>
    </location>
</feature>
<dbReference type="Proteomes" id="UP000030755">
    <property type="component" value="Unassembled WGS sequence"/>
</dbReference>